<dbReference type="AlphaFoldDB" id="A0A0F9BER4"/>
<organism evidence="1">
    <name type="scientific">marine sediment metagenome</name>
    <dbReference type="NCBI Taxonomy" id="412755"/>
    <lineage>
        <taxon>unclassified sequences</taxon>
        <taxon>metagenomes</taxon>
        <taxon>ecological metagenomes</taxon>
    </lineage>
</organism>
<name>A0A0F9BER4_9ZZZZ</name>
<accession>A0A0F9BER4</accession>
<evidence type="ECO:0000313" key="1">
    <source>
        <dbReference type="EMBL" id="KKK89149.1"/>
    </source>
</evidence>
<protein>
    <submittedName>
        <fullName evidence="1">Uncharacterized protein</fullName>
    </submittedName>
</protein>
<sequence length="81" mass="8862">MLTKIKSFLYAVTHAHGRLFALTAELGPFHGQLWVGRENPAAVGFSIDVEFTYYAGFPALDASVKAGVIEVQLYLTKNSSE</sequence>
<comment type="caution">
    <text evidence="1">The sequence shown here is derived from an EMBL/GenBank/DDBJ whole genome shotgun (WGS) entry which is preliminary data.</text>
</comment>
<dbReference type="EMBL" id="LAZR01049647">
    <property type="protein sequence ID" value="KKK89149.1"/>
    <property type="molecule type" value="Genomic_DNA"/>
</dbReference>
<gene>
    <name evidence="1" type="ORF">LCGC14_2736030</name>
</gene>
<reference evidence="1" key="1">
    <citation type="journal article" date="2015" name="Nature">
        <title>Complex archaea that bridge the gap between prokaryotes and eukaryotes.</title>
        <authorList>
            <person name="Spang A."/>
            <person name="Saw J.H."/>
            <person name="Jorgensen S.L."/>
            <person name="Zaremba-Niedzwiedzka K."/>
            <person name="Martijn J."/>
            <person name="Lind A.E."/>
            <person name="van Eijk R."/>
            <person name="Schleper C."/>
            <person name="Guy L."/>
            <person name="Ettema T.J."/>
        </authorList>
    </citation>
    <scope>NUCLEOTIDE SEQUENCE</scope>
</reference>
<proteinExistence type="predicted"/>